<proteinExistence type="predicted"/>
<feature type="compositionally biased region" description="Low complexity" evidence="1">
    <location>
        <begin position="132"/>
        <end position="149"/>
    </location>
</feature>
<feature type="compositionally biased region" description="Low complexity" evidence="1">
    <location>
        <begin position="102"/>
        <end position="112"/>
    </location>
</feature>
<feature type="region of interest" description="Disordered" evidence="1">
    <location>
        <begin position="435"/>
        <end position="481"/>
    </location>
</feature>
<evidence type="ECO:0000313" key="2">
    <source>
        <dbReference type="EMBL" id="RKP56356.1"/>
    </source>
</evidence>
<dbReference type="EMBL" id="RBZU01000003">
    <property type="protein sequence ID" value="RKP56356.1"/>
    <property type="molecule type" value="Genomic_DNA"/>
</dbReference>
<sequence length="670" mass="68244">MAGLMDLLSGGGDSSSSADPSQSGGGSGGLMGLYTDPNKAALMGFFQGLMQASGPSRIPVNLGQAFNGGMQGATQGLGNAMQMQRQAMQMRAMQGLMGGGAQQPQQSAQQQPTGDGSGGLFGASAGMGMPGSPNASSAPPAQPQAQPQSATPLIMGRTPQQLWNQGMLMNMSGFQGGSELMSEALKYDPTLAYALPTDAMKNVAAAYGQGTPQAQSALSGIVQKDATTALRPGSPFLMNGKIFSTPGAAPAGYMNNFNNDTGQWSVVPVAGGTDAVRSSSAASAGGNAQYKLQQVWDQNANNGAGGFVQQTVANVADAANGNGAAPAVPVGIRNNNFGNIKGANGQFSTFSTPQDGINAADQILSTYGNKYGINTLTGIANRWAPKGDGNNDPAAKAAAMSAASGIGVNDPINLGDPAVRARILPALFDTETPGWRNAIGGGASGQSAPSPVAGAPAKGPMASAPPLGATNAANAAQTAPSAQMAEAQSHLADSDNSYQASRQALQKMIAITQNGGVGDWATRFLPQDVAKRVNGDAAEYLKAHSNFVSLQGKALGNGGTDASRDTLDNSVPTFDIPADARLSGLNDQLNQLDWNHLKRQTLNPVFQQGDQKTYTAQSASFDNAISPAMMPQIMSLLNMPPGPARGQALQAAAQNPQLKAALDIVSGQFK</sequence>
<evidence type="ECO:0000256" key="1">
    <source>
        <dbReference type="SAM" id="MobiDB-lite"/>
    </source>
</evidence>
<accession>A0A494Y7Q3</accession>
<gene>
    <name evidence="2" type="ORF">D7S86_08125</name>
</gene>
<protein>
    <submittedName>
        <fullName evidence="2">Uncharacterized protein</fullName>
    </submittedName>
</protein>
<dbReference type="RefSeq" id="WP_121085304.1">
    <property type="nucleotide sequence ID" value="NZ_RBZU01000003.1"/>
</dbReference>
<feature type="region of interest" description="Disordered" evidence="1">
    <location>
        <begin position="95"/>
        <end position="149"/>
    </location>
</feature>
<evidence type="ECO:0000313" key="3">
    <source>
        <dbReference type="Proteomes" id="UP000270342"/>
    </source>
</evidence>
<feature type="compositionally biased region" description="Low complexity" evidence="1">
    <location>
        <begin position="445"/>
        <end position="481"/>
    </location>
</feature>
<dbReference type="Proteomes" id="UP000270342">
    <property type="component" value="Unassembled WGS sequence"/>
</dbReference>
<organism evidence="2 3">
    <name type="scientific">Pararobbsia silviterrae</name>
    <dbReference type="NCBI Taxonomy" id="1792498"/>
    <lineage>
        <taxon>Bacteria</taxon>
        <taxon>Pseudomonadati</taxon>
        <taxon>Pseudomonadota</taxon>
        <taxon>Betaproteobacteria</taxon>
        <taxon>Burkholderiales</taxon>
        <taxon>Burkholderiaceae</taxon>
        <taxon>Pararobbsia</taxon>
    </lineage>
</organism>
<feature type="compositionally biased region" description="Low complexity" evidence="1">
    <location>
        <begin position="8"/>
        <end position="22"/>
    </location>
</feature>
<dbReference type="AlphaFoldDB" id="A0A494Y7Q3"/>
<keyword evidence="3" id="KW-1185">Reference proteome</keyword>
<feature type="region of interest" description="Disordered" evidence="1">
    <location>
        <begin position="8"/>
        <end position="32"/>
    </location>
</feature>
<comment type="caution">
    <text evidence="2">The sequence shown here is derived from an EMBL/GenBank/DDBJ whole genome shotgun (WGS) entry which is preliminary data.</text>
</comment>
<dbReference type="OrthoDB" id="9100780at2"/>
<reference evidence="2 3" key="1">
    <citation type="submission" date="2018-10" db="EMBL/GenBank/DDBJ databases">
        <title>Robbsia sp. DHC34, isolated from soil.</title>
        <authorList>
            <person name="Gao Z.-H."/>
            <person name="Qiu L.-H."/>
        </authorList>
    </citation>
    <scope>NUCLEOTIDE SEQUENCE [LARGE SCALE GENOMIC DNA]</scope>
    <source>
        <strain evidence="2 3">DHC34</strain>
    </source>
</reference>
<name>A0A494Y7Q3_9BURK</name>